<feature type="compositionally biased region" description="Low complexity" evidence="1">
    <location>
        <begin position="9"/>
        <end position="24"/>
    </location>
</feature>
<dbReference type="GO" id="GO:0046983">
    <property type="term" value="F:protein dimerization activity"/>
    <property type="evidence" value="ECO:0007669"/>
    <property type="project" value="InterPro"/>
</dbReference>
<feature type="region of interest" description="Disordered" evidence="1">
    <location>
        <begin position="1"/>
        <end position="24"/>
    </location>
</feature>
<evidence type="ECO:0000256" key="1">
    <source>
        <dbReference type="SAM" id="MobiDB-lite"/>
    </source>
</evidence>
<evidence type="ECO:0000259" key="2">
    <source>
        <dbReference type="Pfam" id="PF05699"/>
    </source>
</evidence>
<evidence type="ECO:0000313" key="4">
    <source>
        <dbReference type="Proteomes" id="UP000006729"/>
    </source>
</evidence>
<dbReference type="SUPFAM" id="SSF53098">
    <property type="entry name" value="Ribonuclease H-like"/>
    <property type="match status" value="1"/>
</dbReference>
<dbReference type="EMBL" id="CM009290">
    <property type="protein sequence ID" value="PNT58523.1"/>
    <property type="molecule type" value="Genomic_DNA"/>
</dbReference>
<reference evidence="3 4" key="1">
    <citation type="journal article" date="2006" name="Science">
        <title>The genome of black cottonwood, Populus trichocarpa (Torr. &amp; Gray).</title>
        <authorList>
            <person name="Tuskan G.A."/>
            <person name="Difazio S."/>
            <person name="Jansson S."/>
            <person name="Bohlmann J."/>
            <person name="Grigoriev I."/>
            <person name="Hellsten U."/>
            <person name="Putnam N."/>
            <person name="Ralph S."/>
            <person name="Rombauts S."/>
            <person name="Salamov A."/>
            <person name="Schein J."/>
            <person name="Sterck L."/>
            <person name="Aerts A."/>
            <person name="Bhalerao R.R."/>
            <person name="Bhalerao R.P."/>
            <person name="Blaudez D."/>
            <person name="Boerjan W."/>
            <person name="Brun A."/>
            <person name="Brunner A."/>
            <person name="Busov V."/>
            <person name="Campbell M."/>
            <person name="Carlson J."/>
            <person name="Chalot M."/>
            <person name="Chapman J."/>
            <person name="Chen G.L."/>
            <person name="Cooper D."/>
            <person name="Coutinho P.M."/>
            <person name="Couturier J."/>
            <person name="Covert S."/>
            <person name="Cronk Q."/>
            <person name="Cunningham R."/>
            <person name="Davis J."/>
            <person name="Degroeve S."/>
            <person name="Dejardin A."/>
            <person name="Depamphilis C."/>
            <person name="Detter J."/>
            <person name="Dirks B."/>
            <person name="Dubchak I."/>
            <person name="Duplessis S."/>
            <person name="Ehlting J."/>
            <person name="Ellis B."/>
            <person name="Gendler K."/>
            <person name="Goodstein D."/>
            <person name="Gribskov M."/>
            <person name="Grimwood J."/>
            <person name="Groover A."/>
            <person name="Gunter L."/>
            <person name="Hamberger B."/>
            <person name="Heinze B."/>
            <person name="Helariutta Y."/>
            <person name="Henrissat B."/>
            <person name="Holligan D."/>
            <person name="Holt R."/>
            <person name="Huang W."/>
            <person name="Islam-Faridi N."/>
            <person name="Jones S."/>
            <person name="Jones-Rhoades M."/>
            <person name="Jorgensen R."/>
            <person name="Joshi C."/>
            <person name="Kangasjarvi J."/>
            <person name="Karlsson J."/>
            <person name="Kelleher C."/>
            <person name="Kirkpatrick R."/>
            <person name="Kirst M."/>
            <person name="Kohler A."/>
            <person name="Kalluri U."/>
            <person name="Larimer F."/>
            <person name="Leebens-Mack J."/>
            <person name="Leple J.C."/>
            <person name="Locascio P."/>
            <person name="Lou Y."/>
            <person name="Lucas S."/>
            <person name="Martin F."/>
            <person name="Montanini B."/>
            <person name="Napoli C."/>
            <person name="Nelson D.R."/>
            <person name="Nelson C."/>
            <person name="Nieminen K."/>
            <person name="Nilsson O."/>
            <person name="Pereda V."/>
            <person name="Peter G."/>
            <person name="Philippe R."/>
            <person name="Pilate G."/>
            <person name="Poliakov A."/>
            <person name="Razumovskaya J."/>
            <person name="Richardson P."/>
            <person name="Rinaldi C."/>
            <person name="Ritland K."/>
            <person name="Rouze P."/>
            <person name="Ryaboy D."/>
            <person name="Schmutz J."/>
            <person name="Schrader J."/>
            <person name="Segerman B."/>
            <person name="Shin H."/>
            <person name="Siddiqui A."/>
            <person name="Sterky F."/>
            <person name="Terry A."/>
            <person name="Tsai C.J."/>
            <person name="Uberbacher E."/>
            <person name="Unneberg P."/>
            <person name="Vahala J."/>
            <person name="Wall K."/>
            <person name="Wessler S."/>
            <person name="Yang G."/>
            <person name="Yin T."/>
            <person name="Douglas C."/>
            <person name="Marra M."/>
            <person name="Sandberg G."/>
            <person name="Van de Peer Y."/>
            <person name="Rokhsar D."/>
        </authorList>
    </citation>
    <scope>NUCLEOTIDE SEQUENCE [LARGE SCALE GENOMIC DNA]</scope>
    <source>
        <strain evidence="4">cv. Nisqually</strain>
    </source>
</reference>
<dbReference type="InterPro" id="IPR008906">
    <property type="entry name" value="HATC_C_dom"/>
</dbReference>
<protein>
    <recommendedName>
        <fullName evidence="2">HAT C-terminal dimerisation domain-containing protein</fullName>
    </recommendedName>
</protein>
<dbReference type="PANTHER" id="PTHR23272">
    <property type="entry name" value="BED FINGER-RELATED"/>
    <property type="match status" value="1"/>
</dbReference>
<dbReference type="AlphaFoldDB" id="A0A2K2C921"/>
<dbReference type="Proteomes" id="UP000006729">
    <property type="component" value="Chromosome 1"/>
</dbReference>
<name>A0A2K2C921_POPTR</name>
<keyword evidence="4" id="KW-1185">Reference proteome</keyword>
<organism evidence="3 4">
    <name type="scientific">Populus trichocarpa</name>
    <name type="common">Western balsam poplar</name>
    <name type="synonym">Populus balsamifera subsp. trichocarpa</name>
    <dbReference type="NCBI Taxonomy" id="3694"/>
    <lineage>
        <taxon>Eukaryota</taxon>
        <taxon>Viridiplantae</taxon>
        <taxon>Streptophyta</taxon>
        <taxon>Embryophyta</taxon>
        <taxon>Tracheophyta</taxon>
        <taxon>Spermatophyta</taxon>
        <taxon>Magnoliopsida</taxon>
        <taxon>eudicotyledons</taxon>
        <taxon>Gunneridae</taxon>
        <taxon>Pentapetalae</taxon>
        <taxon>rosids</taxon>
        <taxon>fabids</taxon>
        <taxon>Malpighiales</taxon>
        <taxon>Salicaceae</taxon>
        <taxon>Saliceae</taxon>
        <taxon>Populus</taxon>
    </lineage>
</organism>
<proteinExistence type="predicted"/>
<gene>
    <name evidence="3" type="ORF">POPTR_001G357400</name>
</gene>
<feature type="domain" description="HAT C-terminal dimerisation" evidence="2">
    <location>
        <begin position="146"/>
        <end position="179"/>
    </location>
</feature>
<sequence>MDNWEDPTPIESNPSSSEPNSLPIPVLVATSSTNSNTESEDQRFKLKYVRFCFGRLYDVEEAENFTIKVKDALIRLFEHFMNVDENVEVVHSVGTSINENVNVDLMVINDDMLDDLASQFKKHLEEEGGVQKKNEVERYLGDDFVSEAAFSTGGRILDSFRSSLSPSIVQALVCCQNWLSLASIPINIRNFMDFIENSEMIESEFGESLKISTECL</sequence>
<accession>A0A2K2C921</accession>
<dbReference type="InParanoid" id="A0A2K2C921"/>
<dbReference type="Pfam" id="PF05699">
    <property type="entry name" value="Dimer_Tnp_hAT"/>
    <property type="match status" value="1"/>
</dbReference>
<dbReference type="PANTHER" id="PTHR23272:SF161">
    <property type="entry name" value="ZINC FINGER BED DOMAIN-CONTAINING PROTEIN RICESLEEPER 1-LIKE"/>
    <property type="match status" value="1"/>
</dbReference>
<evidence type="ECO:0000313" key="3">
    <source>
        <dbReference type="EMBL" id="PNT58523.1"/>
    </source>
</evidence>
<dbReference type="InterPro" id="IPR012337">
    <property type="entry name" value="RNaseH-like_sf"/>
</dbReference>